<evidence type="ECO:0000313" key="2">
    <source>
        <dbReference type="EMBL" id="ARQ69155.1"/>
    </source>
</evidence>
<dbReference type="SUPFAM" id="SSF52266">
    <property type="entry name" value="SGNH hydrolase"/>
    <property type="match status" value="1"/>
</dbReference>
<dbReference type="RefSeq" id="WP_086158769.1">
    <property type="nucleotide sequence ID" value="NZ_CP021121.1"/>
</dbReference>
<gene>
    <name evidence="2" type="ORF">CAG99_10025</name>
</gene>
<evidence type="ECO:0000313" key="3">
    <source>
        <dbReference type="Proteomes" id="UP000194218"/>
    </source>
</evidence>
<keyword evidence="3" id="KW-1185">Reference proteome</keyword>
<dbReference type="KEGG" id="smao:CAG99_10025"/>
<dbReference type="EMBL" id="CP021121">
    <property type="protein sequence ID" value="ARQ69155.1"/>
    <property type="molecule type" value="Genomic_DNA"/>
</dbReference>
<accession>A0A1W7CWN9</accession>
<dbReference type="AlphaFoldDB" id="A0A1W7CWN9"/>
<dbReference type="Gene3D" id="3.40.50.1110">
    <property type="entry name" value="SGNH hydrolase"/>
    <property type="match status" value="1"/>
</dbReference>
<dbReference type="PANTHER" id="PTHR30383">
    <property type="entry name" value="THIOESTERASE 1/PROTEASE 1/LYSOPHOSPHOLIPASE L1"/>
    <property type="match status" value="1"/>
</dbReference>
<evidence type="ECO:0000259" key="1">
    <source>
        <dbReference type="Pfam" id="PF13472"/>
    </source>
</evidence>
<dbReference type="InterPro" id="IPR013830">
    <property type="entry name" value="SGNH_hydro"/>
</dbReference>
<name>A0A1W7CWN9_9ACTN</name>
<dbReference type="CDD" id="cd01836">
    <property type="entry name" value="FeeA_FeeB_like"/>
    <property type="match status" value="1"/>
</dbReference>
<dbReference type="Proteomes" id="UP000194218">
    <property type="component" value="Chromosome"/>
</dbReference>
<feature type="domain" description="SGNH hydrolase-type esterase" evidence="1">
    <location>
        <begin position="58"/>
        <end position="237"/>
    </location>
</feature>
<dbReference type="InterPro" id="IPR051532">
    <property type="entry name" value="Ester_Hydrolysis_Enzymes"/>
</dbReference>
<reference evidence="2 3" key="1">
    <citation type="submission" date="2017-05" db="EMBL/GenBank/DDBJ databases">
        <title>Complete genome sequence of Streptomyces sp. SCSIO 03032 revealed the diverse biosynthetic pathways for its bioactive secondary metabolites.</title>
        <authorList>
            <person name="Ma L."/>
            <person name="Zhu Y."/>
            <person name="Zhang W."/>
            <person name="Zhang G."/>
            <person name="Tian X."/>
            <person name="Zhang S."/>
            <person name="Zhang C."/>
        </authorList>
    </citation>
    <scope>NUCLEOTIDE SEQUENCE [LARGE SCALE GENOMIC DNA]</scope>
    <source>
        <strain evidence="2 3">SCSIO 03032</strain>
    </source>
</reference>
<dbReference type="GO" id="GO:0004622">
    <property type="term" value="F:phosphatidylcholine lysophospholipase activity"/>
    <property type="evidence" value="ECO:0007669"/>
    <property type="project" value="TreeGrafter"/>
</dbReference>
<dbReference type="OrthoDB" id="9804395at2"/>
<dbReference type="Pfam" id="PF13472">
    <property type="entry name" value="Lipase_GDSL_2"/>
    <property type="match status" value="1"/>
</dbReference>
<organism evidence="2 3">
    <name type="scientific">Streptomyces marincola</name>
    <dbReference type="NCBI Taxonomy" id="2878388"/>
    <lineage>
        <taxon>Bacteria</taxon>
        <taxon>Bacillati</taxon>
        <taxon>Actinomycetota</taxon>
        <taxon>Actinomycetes</taxon>
        <taxon>Kitasatosporales</taxon>
        <taxon>Streptomycetaceae</taxon>
        <taxon>Streptomyces</taxon>
    </lineage>
</organism>
<protein>
    <recommendedName>
        <fullName evidence="1">SGNH hydrolase-type esterase domain-containing protein</fullName>
    </recommendedName>
</protein>
<proteinExistence type="predicted"/>
<dbReference type="PANTHER" id="PTHR30383:SF5">
    <property type="entry name" value="SGNH HYDROLASE-TYPE ESTERASE DOMAIN-CONTAINING PROTEIN"/>
    <property type="match status" value="1"/>
</dbReference>
<dbReference type="InterPro" id="IPR036514">
    <property type="entry name" value="SGNH_hydro_sf"/>
</dbReference>
<sequence length="254" mass="27120">MTARVLRAAQSLSLLFLPALVPQLLWVRKRTPRLPEAEGSDGRAEGGERTEPGLRLLVVGDSMAAGVGVAHHRAGLAGQLAEGLATATGRPVVWRVVARSGATARSTVRRLAEGPVGFAEPPDVVVVVVGINDLLRFRGLAAWRRDLAVLDATVRSRFGSDVRIGFSGMPPVRRFPALPQPLRAVLGLRARLMDRVLRESAGECGAFCVALPVEAMADQPHLFFARDRFHPSARGYAEVAAGFLPAVLTALSDT</sequence>